<sequence>MFIKGLSDSLDFLFAGQYVGMDVEISEHHHKRRGNKHSRVYHRTGGFAVGLHQGVAEVREHQYELEQLDNGYVLLPPTRLHIPADGGEVVVGVHEHVHGHVQEAEREQGAAIAAVRNVYVSAEGHDQMVKDVQEGHLTILLSQHKKDRLQQIHEFVEEVRVGYPSLPVFVLVIQRQSGDAT</sequence>
<name>A0A9P9YWJ6_9MUSC</name>
<gene>
    <name evidence="1" type="ORF">M5D96_000243</name>
</gene>
<proteinExistence type="predicted"/>
<evidence type="ECO:0000313" key="1">
    <source>
        <dbReference type="EMBL" id="KAI8044093.1"/>
    </source>
</evidence>
<keyword evidence="2" id="KW-1185">Reference proteome</keyword>
<reference evidence="1" key="1">
    <citation type="journal article" date="2023" name="Genome Biol. Evol.">
        <title>Long-read-based Genome Assembly of Drosophila gunungcola Reveals Fewer Chemosensory Genes in Flower-breeding Species.</title>
        <authorList>
            <person name="Negi A."/>
            <person name="Liao B.Y."/>
            <person name="Yeh S.D."/>
        </authorList>
    </citation>
    <scope>NUCLEOTIDE SEQUENCE</scope>
    <source>
        <strain evidence="1">Sukarami</strain>
    </source>
</reference>
<dbReference type="EMBL" id="JAMKOV010000001">
    <property type="protein sequence ID" value="KAI8044093.1"/>
    <property type="molecule type" value="Genomic_DNA"/>
</dbReference>
<accession>A0A9P9YWJ6</accession>
<protein>
    <submittedName>
        <fullName evidence="1">Uncharacterized protein</fullName>
    </submittedName>
</protein>
<organism evidence="1 2">
    <name type="scientific">Drosophila gunungcola</name>
    <name type="common">fruit fly</name>
    <dbReference type="NCBI Taxonomy" id="103775"/>
    <lineage>
        <taxon>Eukaryota</taxon>
        <taxon>Metazoa</taxon>
        <taxon>Ecdysozoa</taxon>
        <taxon>Arthropoda</taxon>
        <taxon>Hexapoda</taxon>
        <taxon>Insecta</taxon>
        <taxon>Pterygota</taxon>
        <taxon>Neoptera</taxon>
        <taxon>Endopterygota</taxon>
        <taxon>Diptera</taxon>
        <taxon>Brachycera</taxon>
        <taxon>Muscomorpha</taxon>
        <taxon>Ephydroidea</taxon>
        <taxon>Drosophilidae</taxon>
        <taxon>Drosophila</taxon>
        <taxon>Sophophora</taxon>
    </lineage>
</organism>
<dbReference type="Proteomes" id="UP001059596">
    <property type="component" value="Chromosome 3R"/>
</dbReference>
<evidence type="ECO:0000313" key="2">
    <source>
        <dbReference type="Proteomes" id="UP001059596"/>
    </source>
</evidence>
<comment type="caution">
    <text evidence="1">The sequence shown here is derived from an EMBL/GenBank/DDBJ whole genome shotgun (WGS) entry which is preliminary data.</text>
</comment>
<dbReference type="AlphaFoldDB" id="A0A9P9YWJ6"/>